<accession>A0A558BK61</accession>
<gene>
    <name evidence="1" type="ORF">FNT36_23835</name>
</gene>
<evidence type="ECO:0000313" key="1">
    <source>
        <dbReference type="EMBL" id="TVT36904.1"/>
    </source>
</evidence>
<name>A0A558BK61_9BACT</name>
<dbReference type="AlphaFoldDB" id="A0A558BK61"/>
<protein>
    <submittedName>
        <fullName evidence="1">Uncharacterized protein</fullName>
    </submittedName>
</protein>
<dbReference type="Proteomes" id="UP000317624">
    <property type="component" value="Unassembled WGS sequence"/>
</dbReference>
<organism evidence="1 2">
    <name type="scientific">Hymenobacter setariae</name>
    <dbReference type="NCBI Taxonomy" id="2594794"/>
    <lineage>
        <taxon>Bacteria</taxon>
        <taxon>Pseudomonadati</taxon>
        <taxon>Bacteroidota</taxon>
        <taxon>Cytophagia</taxon>
        <taxon>Cytophagales</taxon>
        <taxon>Hymenobacteraceae</taxon>
        <taxon>Hymenobacter</taxon>
    </lineage>
</organism>
<dbReference type="EMBL" id="VMRJ01000008">
    <property type="protein sequence ID" value="TVT36904.1"/>
    <property type="molecule type" value="Genomic_DNA"/>
</dbReference>
<reference evidence="1 2" key="1">
    <citation type="submission" date="2019-07" db="EMBL/GenBank/DDBJ databases">
        <title>Hymenobacter sp. straun FUR1 Genome sequencing and assembly.</title>
        <authorList>
            <person name="Chhetri G."/>
        </authorList>
    </citation>
    <scope>NUCLEOTIDE SEQUENCE [LARGE SCALE GENOMIC DNA]</scope>
    <source>
        <strain evidence="1 2">Fur1</strain>
    </source>
</reference>
<dbReference type="RefSeq" id="WP_144852994.1">
    <property type="nucleotide sequence ID" value="NZ_VMRJ01000008.1"/>
</dbReference>
<sequence>MEIPGVLPLILEDWESHLAGIPKGESGETAEFFLHLQVTDWPHEPEKFFVMSDQRRPYAGGSAIAPADSLRKLWALNGLRDALKAQLVALIESYCRKTGQLPLPGDEFVVKATSAQDDELSWRGHYVVTKRLLMPPYLRPQDYVYLFLNELEWTQSTLP</sequence>
<evidence type="ECO:0000313" key="2">
    <source>
        <dbReference type="Proteomes" id="UP000317624"/>
    </source>
</evidence>
<comment type="caution">
    <text evidence="1">The sequence shown here is derived from an EMBL/GenBank/DDBJ whole genome shotgun (WGS) entry which is preliminary data.</text>
</comment>
<proteinExistence type="predicted"/>
<keyword evidence="2" id="KW-1185">Reference proteome</keyword>